<keyword evidence="2" id="KW-0812">Transmembrane</keyword>
<keyword evidence="2" id="KW-1133">Transmembrane helix</keyword>
<dbReference type="AlphaFoldDB" id="S4XFF3"/>
<dbReference type="KEGG" id="cter:A606_11115"/>
<evidence type="ECO:0000256" key="2">
    <source>
        <dbReference type="SAM" id="Phobius"/>
    </source>
</evidence>
<feature type="transmembrane region" description="Helical" evidence="2">
    <location>
        <begin position="193"/>
        <end position="213"/>
    </location>
</feature>
<accession>S4XFF3</accession>
<dbReference type="Pfam" id="PF11992">
    <property type="entry name" value="TgpA_N"/>
    <property type="match status" value="1"/>
</dbReference>
<dbReference type="PANTHER" id="PTHR42736:SF1">
    <property type="entry name" value="PROTEIN-GLUTAMINE GAMMA-GLUTAMYLTRANSFERASE"/>
    <property type="match status" value="1"/>
</dbReference>
<evidence type="ECO:0000313" key="5">
    <source>
        <dbReference type="Proteomes" id="UP000014809"/>
    </source>
</evidence>
<name>S4XFF3_9CORY</name>
<feature type="compositionally biased region" description="Low complexity" evidence="1">
    <location>
        <begin position="561"/>
        <end position="577"/>
    </location>
</feature>
<dbReference type="InterPro" id="IPR052901">
    <property type="entry name" value="Bact_TGase-like"/>
</dbReference>
<dbReference type="InterPro" id="IPR002931">
    <property type="entry name" value="Transglutaminase-like"/>
</dbReference>
<proteinExistence type="predicted"/>
<dbReference type="eggNOG" id="COG1305">
    <property type="taxonomic scope" value="Bacteria"/>
</dbReference>
<gene>
    <name evidence="4" type="ORF">A606_11115</name>
</gene>
<dbReference type="STRING" id="1200352.A606_11115"/>
<dbReference type="Gene3D" id="3.10.620.30">
    <property type="match status" value="1"/>
</dbReference>
<dbReference type="PANTHER" id="PTHR42736">
    <property type="entry name" value="PROTEIN-GLUTAMINE GAMMA-GLUTAMYLTRANSFERASE"/>
    <property type="match status" value="1"/>
</dbReference>
<feature type="transmembrane region" description="Helical" evidence="2">
    <location>
        <begin position="38"/>
        <end position="60"/>
    </location>
</feature>
<evidence type="ECO:0000313" key="4">
    <source>
        <dbReference type="EMBL" id="AGP31862.1"/>
    </source>
</evidence>
<feature type="compositionally biased region" description="Acidic residues" evidence="1">
    <location>
        <begin position="611"/>
        <end position="620"/>
    </location>
</feature>
<dbReference type="EMBL" id="CP003696">
    <property type="protein sequence ID" value="AGP31862.1"/>
    <property type="molecule type" value="Genomic_DNA"/>
</dbReference>
<evidence type="ECO:0000259" key="3">
    <source>
        <dbReference type="SMART" id="SM00460"/>
    </source>
</evidence>
<feature type="transmembrane region" description="Helical" evidence="2">
    <location>
        <begin position="626"/>
        <end position="654"/>
    </location>
</feature>
<dbReference type="HOGENOM" id="CLU_366278_0_0_11"/>
<evidence type="ECO:0000256" key="1">
    <source>
        <dbReference type="SAM" id="MobiDB-lite"/>
    </source>
</evidence>
<dbReference type="InterPro" id="IPR038765">
    <property type="entry name" value="Papain-like_cys_pep_sf"/>
</dbReference>
<dbReference type="OrthoDB" id="9804023at2"/>
<dbReference type="Pfam" id="PF01841">
    <property type="entry name" value="Transglut_core"/>
    <property type="match status" value="1"/>
</dbReference>
<sequence>MTPRVLSRTRLLLSALLLALLSVVVLQSLTTVFAPGRWQWTLSLVSVVAVAAPPIATALLPPGRENLALATGNLAGIAAWALALVGNGRAGEWLTGPGTMFEAAAHTVNTAATPLPATGAVEDVLLTTGLLVAMAVGTVVAGIGAPFAAGGVLSLLLLVSPAATGVAVDRWPVLVAVVLLALLAWVATPRFSVGGLATAALATVATLLVVSAMPQHPDRAWNPAVVMSPVNSSVPDVMVTLAHDLQEQSSSRVFQYTVAEPGTYYFALATLAEFGDGRWLTEETADPDGLTVVDPRPGDLGTTQSVDITLDGLRSEWLPLPQGTQRVTVPEDVPVAGTSGDAGEGQDTETNNFDPSKWIWMRDSATAKADTAVTRDGDRYVVDAQPLLSTTLGNLDPATPSVDTSGTDVSPYLELPGQVPTSIADATGEALASVQADPADRLQVGYALEQWFQTAGFTYDGEMPYTPGDDPTDTYAVMEGLISQRHGFCVHFASTFAVMARSLGIPTRLAVGYGSDTGGGGSRSVAAKDLHAWPEILVDGRGWVAFEPTPGGPGGPGEGGEPLPAEAADAADAAEQTPEPPAPEEWSETPNEEQAAPETPTSEVPAPQDPETTEPTDVEDDAGRSALVTAALVALAVAGVLLILLSPAIVRFLLGRKRLRGIDSGDRPAQDAWTEFTATAVDLGVLPRTGGVPEARAQTPEALVEYLTGAGMLGDGAAGAASAAQGLASAVSAERFGGQDLTGVRDGLRTMLTTASDGLATGRTRWARIRAALLPASLFRRPGA</sequence>
<dbReference type="PATRIC" id="fig|1200352.3.peg.2273"/>
<dbReference type="SMART" id="SM00460">
    <property type="entry name" value="TGc"/>
    <property type="match status" value="1"/>
</dbReference>
<feature type="transmembrane region" description="Helical" evidence="2">
    <location>
        <begin position="171"/>
        <end position="187"/>
    </location>
</feature>
<protein>
    <recommendedName>
        <fullName evidence="3">Transglutaminase-like domain-containing protein</fullName>
    </recommendedName>
</protein>
<dbReference type="SUPFAM" id="SSF54001">
    <property type="entry name" value="Cysteine proteinases"/>
    <property type="match status" value="1"/>
</dbReference>
<keyword evidence="2" id="KW-0472">Membrane</keyword>
<dbReference type="InterPro" id="IPR021878">
    <property type="entry name" value="TgpA_N"/>
</dbReference>
<keyword evidence="5" id="KW-1185">Reference proteome</keyword>
<feature type="transmembrane region" description="Helical" evidence="2">
    <location>
        <begin position="67"/>
        <end position="85"/>
    </location>
</feature>
<reference evidence="4 5" key="1">
    <citation type="submission" date="2012-06" db="EMBL/GenBank/DDBJ databases">
        <title>Complete genome sequence of Corynebacterium terpenotabidum Y-11 (=DSM 44721).</title>
        <authorList>
            <person name="Ruckert C."/>
            <person name="Albersmeier A."/>
            <person name="Al-Dilaimi A."/>
            <person name="Szczepanowski R."/>
            <person name="Kalinowski J."/>
        </authorList>
    </citation>
    <scope>NUCLEOTIDE SEQUENCE [LARGE SCALE GENOMIC DNA]</scope>
    <source>
        <strain evidence="4 5">Y-11</strain>
    </source>
</reference>
<feature type="transmembrane region" description="Helical" evidence="2">
    <location>
        <begin position="130"/>
        <end position="159"/>
    </location>
</feature>
<dbReference type="Proteomes" id="UP000014809">
    <property type="component" value="Chromosome"/>
</dbReference>
<organism evidence="4 5">
    <name type="scientific">Corynebacterium terpenotabidum Y-11</name>
    <dbReference type="NCBI Taxonomy" id="1200352"/>
    <lineage>
        <taxon>Bacteria</taxon>
        <taxon>Bacillati</taxon>
        <taxon>Actinomycetota</taxon>
        <taxon>Actinomycetes</taxon>
        <taxon>Mycobacteriales</taxon>
        <taxon>Corynebacteriaceae</taxon>
        <taxon>Corynebacterium</taxon>
    </lineage>
</organism>
<feature type="domain" description="Transglutaminase-like" evidence="3">
    <location>
        <begin position="481"/>
        <end position="550"/>
    </location>
</feature>
<feature type="region of interest" description="Disordered" evidence="1">
    <location>
        <begin position="543"/>
        <end position="620"/>
    </location>
</feature>
<dbReference type="RefSeq" id="WP_020442211.1">
    <property type="nucleotide sequence ID" value="NC_021663.1"/>
</dbReference>